<feature type="domain" description="AB hydrolase-1" evidence="1">
    <location>
        <begin position="31"/>
        <end position="145"/>
    </location>
</feature>
<dbReference type="OrthoDB" id="9791366at2"/>
<evidence type="ECO:0000313" key="3">
    <source>
        <dbReference type="Proteomes" id="UP000294980"/>
    </source>
</evidence>
<dbReference type="Gene3D" id="3.40.50.1820">
    <property type="entry name" value="alpha/beta hydrolase"/>
    <property type="match status" value="1"/>
</dbReference>
<dbReference type="SUPFAM" id="SSF53474">
    <property type="entry name" value="alpha/beta-Hydrolases"/>
    <property type="match status" value="1"/>
</dbReference>
<dbReference type="PANTHER" id="PTHR43798">
    <property type="entry name" value="MONOACYLGLYCEROL LIPASE"/>
    <property type="match status" value="1"/>
</dbReference>
<dbReference type="Pfam" id="PF00561">
    <property type="entry name" value="Abhydrolase_1"/>
    <property type="match status" value="1"/>
</dbReference>
<dbReference type="InterPro" id="IPR000073">
    <property type="entry name" value="AB_hydrolase_1"/>
</dbReference>
<accession>A0A4R2KMM7</accession>
<protein>
    <submittedName>
        <fullName evidence="2">Pimeloyl-ACP methyl ester carboxylesterase</fullName>
    </submittedName>
</protein>
<dbReference type="Proteomes" id="UP000294980">
    <property type="component" value="Unassembled WGS sequence"/>
</dbReference>
<dbReference type="InterPro" id="IPR050266">
    <property type="entry name" value="AB_hydrolase_sf"/>
</dbReference>
<keyword evidence="3" id="KW-1185">Reference proteome</keyword>
<dbReference type="GO" id="GO:0016020">
    <property type="term" value="C:membrane"/>
    <property type="evidence" value="ECO:0007669"/>
    <property type="project" value="TreeGrafter"/>
</dbReference>
<name>A0A4R2KMM7_9GAMM</name>
<gene>
    <name evidence="2" type="ORF">EV688_10995</name>
</gene>
<dbReference type="EMBL" id="SLWX01000009">
    <property type="protein sequence ID" value="TCO75371.1"/>
    <property type="molecule type" value="Genomic_DNA"/>
</dbReference>
<proteinExistence type="predicted"/>
<dbReference type="PRINTS" id="PR00111">
    <property type="entry name" value="ABHYDROLASE"/>
</dbReference>
<dbReference type="RefSeq" id="WP_117318240.1">
    <property type="nucleotide sequence ID" value="NZ_QQSW01000011.1"/>
</dbReference>
<evidence type="ECO:0000313" key="2">
    <source>
        <dbReference type="EMBL" id="TCO75371.1"/>
    </source>
</evidence>
<organism evidence="2 3">
    <name type="scientific">Chromatocurvus halotolerans</name>
    <dbReference type="NCBI Taxonomy" id="1132028"/>
    <lineage>
        <taxon>Bacteria</taxon>
        <taxon>Pseudomonadati</taxon>
        <taxon>Pseudomonadota</taxon>
        <taxon>Gammaproteobacteria</taxon>
        <taxon>Cellvibrionales</taxon>
        <taxon>Halieaceae</taxon>
        <taxon>Chromatocurvus</taxon>
    </lineage>
</organism>
<dbReference type="PANTHER" id="PTHR43798:SF33">
    <property type="entry name" value="HYDROLASE, PUTATIVE (AFU_ORTHOLOGUE AFUA_2G14860)-RELATED"/>
    <property type="match status" value="1"/>
</dbReference>
<dbReference type="AlphaFoldDB" id="A0A4R2KMM7"/>
<sequence>MSEYRDVWYQSPDGLRLYARDYPGPATSGLPPVLCMHGLSRNSADFAGIAATLAADRRVIVAEQRGRGRSDYDSNPANYTPLTYADDMFHLLDTLAINKVVLIGTSMGGLMSFIMASQQPSRIVGMVINDIGPEIDPRGLARIQNYVGKVAPARNWDDAVARTREINGEAFPDYTDDDWLAFARALYVERDGVPVLAYDPAISKAMTDADSGAVPPNLWPLFEAIVDIPMLVVRGELSDILAADCVARMRDMDSDLQVVEVPRVGHAPTLMEPVALQAIQSFLVGSGPHGARPHSDLTP</sequence>
<dbReference type="InterPro" id="IPR029058">
    <property type="entry name" value="AB_hydrolase_fold"/>
</dbReference>
<reference evidence="2 3" key="1">
    <citation type="submission" date="2019-03" db="EMBL/GenBank/DDBJ databases">
        <title>Genomic Encyclopedia of Type Strains, Phase IV (KMG-IV): sequencing the most valuable type-strain genomes for metagenomic binning, comparative biology and taxonomic classification.</title>
        <authorList>
            <person name="Goeker M."/>
        </authorList>
    </citation>
    <scope>NUCLEOTIDE SEQUENCE [LARGE SCALE GENOMIC DNA]</scope>
    <source>
        <strain evidence="2 3">DSM 23344</strain>
    </source>
</reference>
<comment type="caution">
    <text evidence="2">The sequence shown here is derived from an EMBL/GenBank/DDBJ whole genome shotgun (WGS) entry which is preliminary data.</text>
</comment>
<evidence type="ECO:0000259" key="1">
    <source>
        <dbReference type="Pfam" id="PF00561"/>
    </source>
</evidence>